<sequence>MALSVSAAYIPPANTSLTPSEQKLVAQPLTDAAKDALANAAPAAVYHPSGSASAPLEPLEVVDTWVGRTQSRDFPRRAEIFNGAFSTLKASYKSFESALSATAPDLAGKKYGFTVEADGRLKVLDSASQLSRSDTQRLTDLLNRSLGLKSAAIAYRNAAIDTVDADSVWSGLGFYSLTNENFAKTLDLAPLLTDHDPSDIKGAKDRTFIQQLQYKGERATQATEAAMYERRGVQRFSTQA</sequence>
<comment type="caution">
    <text evidence="1">The sequence shown here is derived from an EMBL/GenBank/DDBJ whole genome shotgun (WGS) entry which is preliminary data.</text>
</comment>
<dbReference type="AlphaFoldDB" id="A0A7Z1GVA9"/>
<reference evidence="1 2" key="2">
    <citation type="submission" date="2017-10" db="EMBL/GenBank/DDBJ databases">
        <title>Bacterial endophytes that colonize and modify switchgrass growth.</title>
        <authorList>
            <person name="Debolt S."/>
        </authorList>
    </citation>
    <scope>NUCLEOTIDE SEQUENCE [LARGE SCALE GENOMIC DNA]</scope>
    <source>
        <strain evidence="1 2">A2-S9</strain>
    </source>
</reference>
<dbReference type="RefSeq" id="WP_098479018.1">
    <property type="nucleotide sequence ID" value="NZ_PDJN01000001.1"/>
</dbReference>
<dbReference type="Proteomes" id="UP000221580">
    <property type="component" value="Unassembled WGS sequence"/>
</dbReference>
<organism evidence="1 2">
    <name type="scientific">Pseudomonas poae</name>
    <dbReference type="NCBI Taxonomy" id="200451"/>
    <lineage>
        <taxon>Bacteria</taxon>
        <taxon>Pseudomonadati</taxon>
        <taxon>Pseudomonadota</taxon>
        <taxon>Gammaproteobacteria</taxon>
        <taxon>Pseudomonadales</taxon>
        <taxon>Pseudomonadaceae</taxon>
        <taxon>Pseudomonas</taxon>
    </lineage>
</organism>
<gene>
    <name evidence="1" type="ORF">DM05_0838</name>
</gene>
<reference evidence="1 2" key="1">
    <citation type="submission" date="2017-09" db="EMBL/GenBank/DDBJ databases">
        <authorList>
            <person name="DeBolt S."/>
            <person name="Huntemann M."/>
            <person name="Clum A."/>
            <person name="Pillay M."/>
            <person name="Palaniappan K."/>
            <person name="Varghese N."/>
            <person name="Mikhailova N."/>
            <person name="Stamatis D."/>
            <person name="Reddy T."/>
            <person name="Daum C."/>
            <person name="Shapiro N."/>
            <person name="Ivanova N."/>
            <person name="Kyrpides N."/>
            <person name="Woyke T."/>
        </authorList>
    </citation>
    <scope>NUCLEOTIDE SEQUENCE [LARGE SCALE GENOMIC DNA]</scope>
    <source>
        <strain evidence="1 2">A2-S9</strain>
    </source>
</reference>
<dbReference type="EMBL" id="PDJN01000001">
    <property type="protein sequence ID" value="PFG70520.1"/>
    <property type="molecule type" value="Genomic_DNA"/>
</dbReference>
<protein>
    <submittedName>
        <fullName evidence="1">Uncharacterized protein</fullName>
    </submittedName>
</protein>
<name>A0A7Z1GVA9_9PSED</name>
<accession>A0A7Z1GVA9</accession>
<proteinExistence type="predicted"/>
<evidence type="ECO:0000313" key="1">
    <source>
        <dbReference type="EMBL" id="PFG70520.1"/>
    </source>
</evidence>
<evidence type="ECO:0000313" key="2">
    <source>
        <dbReference type="Proteomes" id="UP000221580"/>
    </source>
</evidence>